<dbReference type="SUPFAM" id="SSF53448">
    <property type="entry name" value="Nucleotide-diphospho-sugar transferases"/>
    <property type="match status" value="1"/>
</dbReference>
<protein>
    <submittedName>
        <fullName evidence="1">Glycosyl transferase</fullName>
    </submittedName>
</protein>
<evidence type="ECO:0000313" key="1">
    <source>
        <dbReference type="EMBL" id="MBO1250344.1"/>
    </source>
</evidence>
<keyword evidence="2" id="KW-1185">Reference proteome</keyword>
<proteinExistence type="predicted"/>
<dbReference type="AlphaFoldDB" id="A0A939GY86"/>
<reference evidence="1" key="1">
    <citation type="submission" date="2021-03" db="EMBL/GenBank/DDBJ databases">
        <title>Comamonas denitrificans.</title>
        <authorList>
            <person name="Finster K."/>
        </authorList>
    </citation>
    <scope>NUCLEOTIDE SEQUENCE</scope>
    <source>
        <strain evidence="1">MM2021_4</strain>
    </source>
</reference>
<evidence type="ECO:0000313" key="2">
    <source>
        <dbReference type="Proteomes" id="UP000664731"/>
    </source>
</evidence>
<sequence length="398" mass="45505">MLHIFTSAAVNYIPKVRLLTESIKKFHPEARIHLALADERPENIPLDMFDSVWSPADLGIDNWRSWAFGHAIVELATAIKPFVLEKLLANDGDRVIYMDPDTVMYSRLDDVLATLEHNSIALTPHQTTPEDDWMAIWDNEICSLKHGVYNLGFVAVAATDAGRAFAAWWRERCHRLCIDDIPNGIFTDQRWVDLAPALFPEVAILRTPRLNVSTWNLSKRRITREDGQFHVNGEPLGFYHYTGFDKGAHRIMAQRYAVHSPVVFEMIDWYEAAIQVTAADPLSQHQWAFANFDNGQPISKLQRRVYRMREDLQKAFPHPFDHTGFAAWWEKNGVHEYSGNKSDMSALSMVSAPKKTIWSALSGILSRPAMFGVYMARARQMIAEKGFKGFLCEIRARM</sequence>
<dbReference type="GO" id="GO:0016740">
    <property type="term" value="F:transferase activity"/>
    <property type="evidence" value="ECO:0007669"/>
    <property type="project" value="UniProtKB-KW"/>
</dbReference>
<dbReference type="EMBL" id="JAFNME010000025">
    <property type="protein sequence ID" value="MBO1250344.1"/>
    <property type="molecule type" value="Genomic_DNA"/>
</dbReference>
<organism evidence="1 2">
    <name type="scientific">Comamonas denitrificans</name>
    <dbReference type="NCBI Taxonomy" id="117506"/>
    <lineage>
        <taxon>Bacteria</taxon>
        <taxon>Pseudomonadati</taxon>
        <taxon>Pseudomonadota</taxon>
        <taxon>Betaproteobacteria</taxon>
        <taxon>Burkholderiales</taxon>
        <taxon>Comamonadaceae</taxon>
        <taxon>Comamonas</taxon>
    </lineage>
</organism>
<dbReference type="Gene3D" id="3.90.550.10">
    <property type="entry name" value="Spore Coat Polysaccharide Biosynthesis Protein SpsA, Chain A"/>
    <property type="match status" value="1"/>
</dbReference>
<dbReference type="Proteomes" id="UP000664731">
    <property type="component" value="Unassembled WGS sequence"/>
</dbReference>
<gene>
    <name evidence="1" type="ORF">J1777_11005</name>
</gene>
<keyword evidence="1" id="KW-0808">Transferase</keyword>
<dbReference type="InterPro" id="IPR029044">
    <property type="entry name" value="Nucleotide-diphossugar_trans"/>
</dbReference>
<comment type="caution">
    <text evidence="1">The sequence shown here is derived from an EMBL/GenBank/DDBJ whole genome shotgun (WGS) entry which is preliminary data.</text>
</comment>
<name>A0A939GY86_9BURK</name>
<dbReference type="RefSeq" id="WP_207575743.1">
    <property type="nucleotide sequence ID" value="NZ_JAFNME010000025.1"/>
</dbReference>
<accession>A0A939GY86</accession>